<evidence type="ECO:0000259" key="6">
    <source>
        <dbReference type="PROSITE" id="PS50262"/>
    </source>
</evidence>
<feature type="transmembrane region" description="Helical" evidence="5">
    <location>
        <begin position="53"/>
        <end position="81"/>
    </location>
</feature>
<dbReference type="PRINTS" id="PR00237">
    <property type="entry name" value="GPCRRHODOPSN"/>
</dbReference>
<gene>
    <name evidence="7" type="ORF">OKA104_LOCUS9167</name>
</gene>
<reference evidence="7" key="1">
    <citation type="submission" date="2021-02" db="EMBL/GenBank/DDBJ databases">
        <authorList>
            <person name="Nowell W R."/>
        </authorList>
    </citation>
    <scope>NUCLEOTIDE SEQUENCE</scope>
</reference>
<dbReference type="InterPro" id="IPR017452">
    <property type="entry name" value="GPCR_Rhodpsn_7TM"/>
</dbReference>
<evidence type="ECO:0000256" key="3">
    <source>
        <dbReference type="ARBA" id="ARBA00022989"/>
    </source>
</evidence>
<keyword evidence="2 5" id="KW-0812">Transmembrane</keyword>
<dbReference type="Proteomes" id="UP000663881">
    <property type="component" value="Unassembled WGS sequence"/>
</dbReference>
<evidence type="ECO:0000313" key="7">
    <source>
        <dbReference type="EMBL" id="CAF3650466.1"/>
    </source>
</evidence>
<organism evidence="7 8">
    <name type="scientific">Adineta steineri</name>
    <dbReference type="NCBI Taxonomy" id="433720"/>
    <lineage>
        <taxon>Eukaryota</taxon>
        <taxon>Metazoa</taxon>
        <taxon>Spiralia</taxon>
        <taxon>Gnathifera</taxon>
        <taxon>Rotifera</taxon>
        <taxon>Eurotatoria</taxon>
        <taxon>Bdelloidea</taxon>
        <taxon>Adinetida</taxon>
        <taxon>Adinetidae</taxon>
        <taxon>Adineta</taxon>
    </lineage>
</organism>
<sequence>MSSSDDFLTSLQSVQTNLFRIGGPILLVFGVVSCVVNLIIFTQKNLRKSPCSIYLIAVNIANFVYITFAVLFTTLSVGYSIDLTTYNLFMCRFFYYTSYLSDILSAFYLILASIDRVLVTSSNARTRQKSTPRLAYICVGCGTLFWMLFHCHALILVDIQEIALGYFTCYYRAGSFLAYISFCFGCYVYLFISKTFRKEVKRLFFCC</sequence>
<dbReference type="SUPFAM" id="SSF81321">
    <property type="entry name" value="Family A G protein-coupled receptor-like"/>
    <property type="match status" value="1"/>
</dbReference>
<dbReference type="PROSITE" id="PS50262">
    <property type="entry name" value="G_PROTEIN_RECEP_F1_2"/>
    <property type="match status" value="1"/>
</dbReference>
<accession>A0A818RJQ0</accession>
<comment type="subcellular location">
    <subcellularLocation>
        <location evidence="1">Membrane</location>
    </subcellularLocation>
</comment>
<feature type="transmembrane region" description="Helical" evidence="5">
    <location>
        <begin position="20"/>
        <end position="41"/>
    </location>
</feature>
<evidence type="ECO:0000256" key="4">
    <source>
        <dbReference type="ARBA" id="ARBA00023136"/>
    </source>
</evidence>
<evidence type="ECO:0000256" key="1">
    <source>
        <dbReference type="ARBA" id="ARBA00004370"/>
    </source>
</evidence>
<feature type="transmembrane region" description="Helical" evidence="5">
    <location>
        <begin position="176"/>
        <end position="192"/>
    </location>
</feature>
<evidence type="ECO:0000256" key="2">
    <source>
        <dbReference type="ARBA" id="ARBA00022692"/>
    </source>
</evidence>
<evidence type="ECO:0000256" key="5">
    <source>
        <dbReference type="SAM" id="Phobius"/>
    </source>
</evidence>
<evidence type="ECO:0000313" key="8">
    <source>
        <dbReference type="Proteomes" id="UP000663881"/>
    </source>
</evidence>
<dbReference type="EMBL" id="CAJOAY010000384">
    <property type="protein sequence ID" value="CAF3650466.1"/>
    <property type="molecule type" value="Genomic_DNA"/>
</dbReference>
<feature type="transmembrane region" description="Helical" evidence="5">
    <location>
        <begin position="134"/>
        <end position="156"/>
    </location>
</feature>
<keyword evidence="3 5" id="KW-1133">Transmembrane helix</keyword>
<dbReference type="AlphaFoldDB" id="A0A818RJQ0"/>
<dbReference type="Gene3D" id="1.20.1070.10">
    <property type="entry name" value="Rhodopsin 7-helix transmembrane proteins"/>
    <property type="match status" value="1"/>
</dbReference>
<keyword evidence="4 5" id="KW-0472">Membrane</keyword>
<dbReference type="GO" id="GO:0016020">
    <property type="term" value="C:membrane"/>
    <property type="evidence" value="ECO:0007669"/>
    <property type="project" value="UniProtKB-SubCell"/>
</dbReference>
<name>A0A818RJQ0_9BILA</name>
<dbReference type="GO" id="GO:0004930">
    <property type="term" value="F:G protein-coupled receptor activity"/>
    <property type="evidence" value="ECO:0007669"/>
    <property type="project" value="InterPro"/>
</dbReference>
<feature type="domain" description="G-protein coupled receptors family 1 profile" evidence="6">
    <location>
        <begin position="32"/>
        <end position="139"/>
    </location>
</feature>
<protein>
    <recommendedName>
        <fullName evidence="6">G-protein coupled receptors family 1 profile domain-containing protein</fullName>
    </recommendedName>
</protein>
<comment type="caution">
    <text evidence="7">The sequence shown here is derived from an EMBL/GenBank/DDBJ whole genome shotgun (WGS) entry which is preliminary data.</text>
</comment>
<dbReference type="InterPro" id="IPR000276">
    <property type="entry name" value="GPCR_Rhodpsn"/>
</dbReference>
<feature type="transmembrane region" description="Helical" evidence="5">
    <location>
        <begin position="93"/>
        <end position="114"/>
    </location>
</feature>
<proteinExistence type="predicted"/>